<comment type="caution">
    <text evidence="13">The sequence shown here is derived from an EMBL/GenBank/DDBJ whole genome shotgun (WGS) entry which is preliminary data.</text>
</comment>
<evidence type="ECO:0000256" key="10">
    <source>
        <dbReference type="ARBA" id="ARBA00048810"/>
    </source>
</evidence>
<comment type="subcellular location">
    <subcellularLocation>
        <location evidence="2 11">Cytoplasm</location>
    </subcellularLocation>
</comment>
<dbReference type="GO" id="GO:0005737">
    <property type="term" value="C:cytoplasm"/>
    <property type="evidence" value="ECO:0007669"/>
    <property type="project" value="UniProtKB-SubCell"/>
</dbReference>
<reference evidence="13 14" key="2">
    <citation type="journal article" date="2016" name="Infect. Immun.">
        <title>Helicobacter saguini, a Novel Helicobacter Isolated from Cotton-Top Tamarins with Ulcerative Colitis, Has Proinflammatory Properties and Induces Typhlocolitis and Dysplasia in Gnotobiotic IL-10-/- Mice.</title>
        <authorList>
            <person name="Shen Z."/>
            <person name="Mannion A."/>
            <person name="Whary M.T."/>
            <person name="Muthupalani S."/>
            <person name="Sheh A."/>
            <person name="Feng Y."/>
            <person name="Gong G."/>
            <person name="Vandamme P."/>
            <person name="Holcombe H.R."/>
            <person name="Paster B.J."/>
            <person name="Fox J.G."/>
        </authorList>
    </citation>
    <scope>NUCLEOTIDE SEQUENCE [LARGE SCALE GENOMIC DNA]</scope>
    <source>
        <strain evidence="13 14">MIT 97-6194</strain>
    </source>
</reference>
<dbReference type="SUPFAM" id="SSF51569">
    <property type="entry name" value="Aldolase"/>
    <property type="match status" value="1"/>
</dbReference>
<dbReference type="PANTHER" id="PTHR10683:SF31">
    <property type="entry name" value="TRANSALDOLASE"/>
    <property type="match status" value="1"/>
</dbReference>
<dbReference type="Pfam" id="PF00923">
    <property type="entry name" value="TAL_FSA"/>
    <property type="match status" value="1"/>
</dbReference>
<dbReference type="UniPathway" id="UPA00115">
    <property type="reaction ID" value="UER00414"/>
</dbReference>
<evidence type="ECO:0000256" key="7">
    <source>
        <dbReference type="ARBA" id="ARBA00022679"/>
    </source>
</evidence>
<dbReference type="STRING" id="1548018.LS64_11120"/>
<dbReference type="GO" id="GO:0004801">
    <property type="term" value="F:transaldolase activity"/>
    <property type="evidence" value="ECO:0007669"/>
    <property type="project" value="UniProtKB-UniRule"/>
</dbReference>
<evidence type="ECO:0000313" key="14">
    <source>
        <dbReference type="Proteomes" id="UP000029714"/>
    </source>
</evidence>
<keyword evidence="8 11" id="KW-0570">Pentose shunt</keyword>
<dbReference type="PANTHER" id="PTHR10683">
    <property type="entry name" value="TRANSALDOLASE"/>
    <property type="match status" value="1"/>
</dbReference>
<protein>
    <recommendedName>
        <fullName evidence="5 11">Transaldolase</fullName>
        <ecNumber evidence="5 11">2.2.1.2</ecNumber>
    </recommendedName>
</protein>
<dbReference type="GO" id="GO:0005975">
    <property type="term" value="P:carbohydrate metabolic process"/>
    <property type="evidence" value="ECO:0007669"/>
    <property type="project" value="InterPro"/>
</dbReference>
<organism evidence="13 14">
    <name type="scientific">Helicobacter saguini</name>
    <dbReference type="NCBI Taxonomy" id="1548018"/>
    <lineage>
        <taxon>Bacteria</taxon>
        <taxon>Pseudomonadati</taxon>
        <taxon>Campylobacterota</taxon>
        <taxon>Epsilonproteobacteria</taxon>
        <taxon>Campylobacterales</taxon>
        <taxon>Helicobacteraceae</taxon>
        <taxon>Helicobacter</taxon>
    </lineage>
</organism>
<reference evidence="13" key="3">
    <citation type="submission" date="2018-04" db="EMBL/GenBank/DDBJ databases">
        <authorList>
            <person name="Sheh A."/>
            <person name="Shen Z."/>
            <person name="Mannion A.J."/>
            <person name="Fox J.G."/>
        </authorList>
    </citation>
    <scope>NUCLEOTIDE SEQUENCE</scope>
    <source>
        <strain evidence="13">MIT 97-6194</strain>
    </source>
</reference>
<dbReference type="Proteomes" id="UP000029714">
    <property type="component" value="Unassembled WGS sequence"/>
</dbReference>
<evidence type="ECO:0000256" key="1">
    <source>
        <dbReference type="ARBA" id="ARBA00003518"/>
    </source>
</evidence>
<evidence type="ECO:0000313" key="13">
    <source>
        <dbReference type="EMBL" id="TLD94520.1"/>
    </source>
</evidence>
<dbReference type="InterPro" id="IPR013785">
    <property type="entry name" value="Aldolase_TIM"/>
</dbReference>
<evidence type="ECO:0000313" key="15">
    <source>
        <dbReference type="Proteomes" id="UP000477070"/>
    </source>
</evidence>
<feature type="active site" description="Schiff-base intermediate with substrate" evidence="11">
    <location>
        <position position="126"/>
    </location>
</feature>
<dbReference type="GO" id="GO:0006098">
    <property type="term" value="P:pentose-phosphate shunt"/>
    <property type="evidence" value="ECO:0007669"/>
    <property type="project" value="UniProtKB-UniRule"/>
</dbReference>
<dbReference type="EMBL" id="QBIU01000002">
    <property type="protein sequence ID" value="MWV70773.1"/>
    <property type="molecule type" value="Genomic_DNA"/>
</dbReference>
<comment type="catalytic activity">
    <reaction evidence="10 11">
        <text>D-sedoheptulose 7-phosphate + D-glyceraldehyde 3-phosphate = D-erythrose 4-phosphate + beta-D-fructose 6-phosphate</text>
        <dbReference type="Rhea" id="RHEA:17053"/>
        <dbReference type="ChEBI" id="CHEBI:16897"/>
        <dbReference type="ChEBI" id="CHEBI:57483"/>
        <dbReference type="ChEBI" id="CHEBI:57634"/>
        <dbReference type="ChEBI" id="CHEBI:59776"/>
        <dbReference type="EC" id="2.2.1.2"/>
    </reaction>
</comment>
<dbReference type="InterPro" id="IPR004732">
    <property type="entry name" value="Transaldolase_2"/>
</dbReference>
<evidence type="ECO:0000256" key="8">
    <source>
        <dbReference type="ARBA" id="ARBA00023126"/>
    </source>
</evidence>
<dbReference type="EMBL" id="JRMP02000006">
    <property type="protein sequence ID" value="TLD94520.1"/>
    <property type="molecule type" value="Genomic_DNA"/>
</dbReference>
<dbReference type="InterPro" id="IPR018225">
    <property type="entry name" value="Transaldolase_AS"/>
</dbReference>
<accession>A0A347VTU4</accession>
<dbReference type="PROSITE" id="PS01054">
    <property type="entry name" value="TRANSALDOLASE_1"/>
    <property type="match status" value="1"/>
</dbReference>
<evidence type="ECO:0000256" key="6">
    <source>
        <dbReference type="ARBA" id="ARBA00022490"/>
    </source>
</evidence>
<dbReference type="AlphaFoldDB" id="A0A347VTU4"/>
<keyword evidence="14" id="KW-1185">Reference proteome</keyword>
<dbReference type="PIRSF" id="PIRSF036915">
    <property type="entry name" value="Trnald_Bac_Plnt"/>
    <property type="match status" value="1"/>
</dbReference>
<dbReference type="NCBIfam" id="NF003026">
    <property type="entry name" value="PRK03903.1"/>
    <property type="match status" value="1"/>
</dbReference>
<evidence type="ECO:0000256" key="2">
    <source>
        <dbReference type="ARBA" id="ARBA00004496"/>
    </source>
</evidence>
<evidence type="ECO:0000256" key="11">
    <source>
        <dbReference type="HAMAP-Rule" id="MF_00493"/>
    </source>
</evidence>
<evidence type="ECO:0000256" key="9">
    <source>
        <dbReference type="ARBA" id="ARBA00023270"/>
    </source>
</evidence>
<keyword evidence="6 11" id="KW-0963">Cytoplasm</keyword>
<dbReference type="NCBIfam" id="TIGR00876">
    <property type="entry name" value="tal_mycobact"/>
    <property type="match status" value="1"/>
</dbReference>
<comment type="function">
    <text evidence="1 11">Transaldolase is important for the balance of metabolites in the pentose-phosphate pathway.</text>
</comment>
<dbReference type="OrthoDB" id="9809101at2"/>
<evidence type="ECO:0000256" key="4">
    <source>
        <dbReference type="ARBA" id="ARBA00008426"/>
    </source>
</evidence>
<evidence type="ECO:0000256" key="5">
    <source>
        <dbReference type="ARBA" id="ARBA00013151"/>
    </source>
</evidence>
<dbReference type="EC" id="2.2.1.2" evidence="5 11"/>
<name>A0A347VTU4_9HELI</name>
<dbReference type="RefSeq" id="WP_034574842.1">
    <property type="nucleotide sequence ID" value="NZ_JRMP02000006.1"/>
</dbReference>
<comment type="similarity">
    <text evidence="4 11">Belongs to the transaldolase family. Type 2 subfamily.</text>
</comment>
<keyword evidence="7 11" id="KW-0808">Transferase</keyword>
<dbReference type="InterPro" id="IPR001585">
    <property type="entry name" value="TAL/FSA"/>
</dbReference>
<evidence type="ECO:0000313" key="12">
    <source>
        <dbReference type="EMBL" id="MWV70773.1"/>
    </source>
</evidence>
<reference evidence="13 14" key="1">
    <citation type="journal article" date="2014" name="Genome Announc.">
        <title>Draft genome sequences of eight enterohepatic helicobacter species isolated from both laboratory and wild rodents.</title>
        <authorList>
            <person name="Sheh A."/>
            <person name="Shen Z."/>
            <person name="Fox J.G."/>
        </authorList>
    </citation>
    <scope>NUCLEOTIDE SEQUENCE [LARGE SCALE GENOMIC DNA]</scope>
    <source>
        <strain evidence="13 14">MIT 97-6194</strain>
    </source>
</reference>
<dbReference type="Proteomes" id="UP000477070">
    <property type="component" value="Unassembled WGS sequence"/>
</dbReference>
<sequence length="322" mass="35768">MVKIWCDFIERGFLESEFRELVNRGKISGATSNPSIFANALKSKNYADSIQSLKAQGKKGEEIYEILAIEDIKLAAKILAPLHEKDARDGLISLELNPALSENVPASIDSGVRLWREIDSKNAMIKVPATKSGYEIMEQLMLREINVNATLVFSKAQAREVLAAFKRAGTGAQGVISVFVSRFDRVLDSKLPRDLQGKIGIANAIDIYKDFCAENTSENYRILFASTGVKTLNDVYEDAGYYVYPLAFSDCVNTLPLDTLSAIDFSRLSPPTSLESHASHDFLSILESLKDYKINLHETQHNLLIEGLKAFETSFEEMLGSL</sequence>
<comment type="pathway">
    <text evidence="3 11">Carbohydrate degradation; pentose phosphate pathway; D-glyceraldehyde 3-phosphate and beta-D-fructose 6-phosphate from D-ribose 5-phosphate and D-xylulose 5-phosphate (non-oxidative stage): step 2/3.</text>
</comment>
<evidence type="ECO:0000256" key="3">
    <source>
        <dbReference type="ARBA" id="ARBA00004857"/>
    </source>
</evidence>
<reference evidence="12 15" key="4">
    <citation type="submission" date="2019-12" db="EMBL/GenBank/DDBJ databases">
        <title>Multi-Generational Helicobacter saguini Isolates.</title>
        <authorList>
            <person name="Mannion A."/>
            <person name="Shen Z."/>
            <person name="Fox J.G."/>
        </authorList>
    </citation>
    <scope>NUCLEOTIDE SEQUENCE [LARGE SCALE GENOMIC DNA]</scope>
    <source>
        <strain evidence="12">16-048</strain>
        <strain evidence="15">16-048 (F4)</strain>
    </source>
</reference>
<keyword evidence="9 11" id="KW-0704">Schiff base</keyword>
<gene>
    <name evidence="11" type="primary">tal</name>
    <name evidence="12" type="ORF">DCO61_12470</name>
    <name evidence="13" type="ORF">LS64_004955</name>
</gene>
<dbReference type="HAMAP" id="MF_00493">
    <property type="entry name" value="Transaldolase_2"/>
    <property type="match status" value="1"/>
</dbReference>
<dbReference type="Gene3D" id="3.20.20.70">
    <property type="entry name" value="Aldolase class I"/>
    <property type="match status" value="1"/>
</dbReference>
<proteinExistence type="inferred from homology"/>